<evidence type="ECO:0000313" key="11">
    <source>
        <dbReference type="EMBL" id="ORX95567.1"/>
    </source>
</evidence>
<name>A0A1Y1YC62_9FUNG</name>
<dbReference type="AlphaFoldDB" id="A0A1Y1YC62"/>
<dbReference type="OrthoDB" id="14252at2759"/>
<keyword evidence="4 9" id="KW-0812">Transmembrane</keyword>
<comment type="subcellular location">
    <subcellularLocation>
        <location evidence="1">Mitochondrion membrane</location>
        <topology evidence="1">Multi-pass membrane protein</topology>
    </subcellularLocation>
</comment>
<dbReference type="InParanoid" id="A0A1Y1YC62"/>
<evidence type="ECO:0000256" key="8">
    <source>
        <dbReference type="ARBA" id="ARBA00023136"/>
    </source>
</evidence>
<reference evidence="11 12" key="1">
    <citation type="submission" date="2016-07" db="EMBL/GenBank/DDBJ databases">
        <title>Pervasive Adenine N6-methylation of Active Genes in Fungi.</title>
        <authorList>
            <consortium name="DOE Joint Genome Institute"/>
            <person name="Mondo S.J."/>
            <person name="Dannebaum R.O."/>
            <person name="Kuo R.C."/>
            <person name="Labutti K."/>
            <person name="Haridas S."/>
            <person name="Kuo A."/>
            <person name="Salamov A."/>
            <person name="Ahrendt S.R."/>
            <person name="Lipzen A."/>
            <person name="Sullivan W."/>
            <person name="Andreopoulos W.B."/>
            <person name="Clum A."/>
            <person name="Lindquist E."/>
            <person name="Daum C."/>
            <person name="Ramamoorthy G.K."/>
            <person name="Gryganskyi A."/>
            <person name="Culley D."/>
            <person name="Magnuson J.K."/>
            <person name="James T.Y."/>
            <person name="O'Malley M.A."/>
            <person name="Stajich J.E."/>
            <person name="Spatafora J.W."/>
            <person name="Visel A."/>
            <person name="Grigoriev I.V."/>
        </authorList>
    </citation>
    <scope>NUCLEOTIDE SEQUENCE [LARGE SCALE GENOMIC DNA]</scope>
    <source>
        <strain evidence="11 12">CBS 931.73</strain>
    </source>
</reference>
<dbReference type="GO" id="GO:0015227">
    <property type="term" value="F:O-acyl-L-carnitine transmembrane transporter activity"/>
    <property type="evidence" value="ECO:0007669"/>
    <property type="project" value="TreeGrafter"/>
</dbReference>
<keyword evidence="3 10" id="KW-0813">Transport</keyword>
<keyword evidence="6" id="KW-1133">Transmembrane helix</keyword>
<dbReference type="PROSITE" id="PS50920">
    <property type="entry name" value="SOLCAR"/>
    <property type="match status" value="3"/>
</dbReference>
<keyword evidence="7" id="KW-0496">Mitochondrion</keyword>
<dbReference type="Pfam" id="PF00153">
    <property type="entry name" value="Mito_carr"/>
    <property type="match status" value="3"/>
</dbReference>
<dbReference type="InterPro" id="IPR023395">
    <property type="entry name" value="MCP_dom_sf"/>
</dbReference>
<keyword evidence="5" id="KW-0677">Repeat</keyword>
<evidence type="ECO:0000256" key="1">
    <source>
        <dbReference type="ARBA" id="ARBA00004225"/>
    </source>
</evidence>
<dbReference type="GO" id="GO:0031966">
    <property type="term" value="C:mitochondrial membrane"/>
    <property type="evidence" value="ECO:0007669"/>
    <property type="project" value="UniProtKB-SubCell"/>
</dbReference>
<protein>
    <submittedName>
        <fullName evidence="11">Mitochondrial carrier</fullName>
    </submittedName>
</protein>
<feature type="repeat" description="Solcar" evidence="9">
    <location>
        <begin position="15"/>
        <end position="98"/>
    </location>
</feature>
<sequence length="303" mass="32659">MSAEVENSQFNPNEGSSWKSFVAGGAGGVCLVLAGHPFDLIKVRLQTVASQQSTFSLAKTILIKEGPRGLYRGVVPPIIGSTPIFATAFWGYDLGLRIMRYSTGMPANTPKDKMELWKIAVAGAFSAIPTTVLLGPAERVKVMLQVQGLNGEKSLGTTEIVRKIYREGGIRSVFRGTWATLIRDAPGSAVYFGVYEYLKRVATPTEPGKEVSALSILTAGGVAGIASWLFMIPIDTVKSRLQTAKEGAHSGMVDVFKHLIRTEGYLGLYRGIFPVLLRAFPANAACFGGMEATLKILNSLERI</sequence>
<evidence type="ECO:0000256" key="2">
    <source>
        <dbReference type="ARBA" id="ARBA00006375"/>
    </source>
</evidence>
<comment type="caution">
    <text evidence="11">The sequence shown here is derived from an EMBL/GenBank/DDBJ whole genome shotgun (WGS) entry which is preliminary data.</text>
</comment>
<evidence type="ECO:0000313" key="12">
    <source>
        <dbReference type="Proteomes" id="UP000193498"/>
    </source>
</evidence>
<keyword evidence="12" id="KW-1185">Reference proteome</keyword>
<dbReference type="InterPro" id="IPR050567">
    <property type="entry name" value="Mitochondrial_Carrier"/>
</dbReference>
<dbReference type="EMBL" id="MCFE01000172">
    <property type="protein sequence ID" value="ORX95567.1"/>
    <property type="molecule type" value="Genomic_DNA"/>
</dbReference>
<dbReference type="STRING" id="1314790.A0A1Y1YC62"/>
<keyword evidence="8 9" id="KW-0472">Membrane</keyword>
<gene>
    <name evidence="11" type="ORF">K493DRAFT_218975</name>
</gene>
<organism evidence="11 12">
    <name type="scientific">Basidiobolus meristosporus CBS 931.73</name>
    <dbReference type="NCBI Taxonomy" id="1314790"/>
    <lineage>
        <taxon>Eukaryota</taxon>
        <taxon>Fungi</taxon>
        <taxon>Fungi incertae sedis</taxon>
        <taxon>Zoopagomycota</taxon>
        <taxon>Entomophthoromycotina</taxon>
        <taxon>Basidiobolomycetes</taxon>
        <taxon>Basidiobolales</taxon>
        <taxon>Basidiobolaceae</taxon>
        <taxon>Basidiobolus</taxon>
    </lineage>
</organism>
<feature type="repeat" description="Solcar" evidence="9">
    <location>
        <begin position="211"/>
        <end position="296"/>
    </location>
</feature>
<dbReference type="InterPro" id="IPR018108">
    <property type="entry name" value="MCP_transmembrane"/>
</dbReference>
<evidence type="ECO:0000256" key="7">
    <source>
        <dbReference type="ARBA" id="ARBA00023128"/>
    </source>
</evidence>
<evidence type="ECO:0000256" key="10">
    <source>
        <dbReference type="RuleBase" id="RU000488"/>
    </source>
</evidence>
<dbReference type="PANTHER" id="PTHR45624">
    <property type="entry name" value="MITOCHONDRIAL BASIC AMINO ACIDS TRANSPORTER-RELATED"/>
    <property type="match status" value="1"/>
</dbReference>
<proteinExistence type="inferred from homology"/>
<evidence type="ECO:0000256" key="3">
    <source>
        <dbReference type="ARBA" id="ARBA00022448"/>
    </source>
</evidence>
<comment type="similarity">
    <text evidence="2 10">Belongs to the mitochondrial carrier (TC 2.A.29) family.</text>
</comment>
<evidence type="ECO:0000256" key="5">
    <source>
        <dbReference type="ARBA" id="ARBA00022737"/>
    </source>
</evidence>
<evidence type="ECO:0000256" key="6">
    <source>
        <dbReference type="ARBA" id="ARBA00022989"/>
    </source>
</evidence>
<dbReference type="GO" id="GO:1902603">
    <property type="term" value="P:carnitine transmembrane transport"/>
    <property type="evidence" value="ECO:0007669"/>
    <property type="project" value="TreeGrafter"/>
</dbReference>
<accession>A0A1Y1YC62</accession>
<feature type="repeat" description="Solcar" evidence="9">
    <location>
        <begin position="114"/>
        <end position="201"/>
    </location>
</feature>
<dbReference type="Gene3D" id="1.50.40.10">
    <property type="entry name" value="Mitochondrial carrier domain"/>
    <property type="match status" value="2"/>
</dbReference>
<evidence type="ECO:0000256" key="9">
    <source>
        <dbReference type="PROSITE-ProRule" id="PRU00282"/>
    </source>
</evidence>
<evidence type="ECO:0000256" key="4">
    <source>
        <dbReference type="ARBA" id="ARBA00022692"/>
    </source>
</evidence>
<dbReference type="GO" id="GO:0006839">
    <property type="term" value="P:mitochondrial transport"/>
    <property type="evidence" value="ECO:0007669"/>
    <property type="project" value="TreeGrafter"/>
</dbReference>
<dbReference type="Proteomes" id="UP000193498">
    <property type="component" value="Unassembled WGS sequence"/>
</dbReference>
<dbReference type="SUPFAM" id="SSF103506">
    <property type="entry name" value="Mitochondrial carrier"/>
    <property type="match status" value="1"/>
</dbReference>
<dbReference type="PANTHER" id="PTHR45624:SF4">
    <property type="entry name" value="CONGESTED-LIKE TRACHEA PROTEIN-RELATED"/>
    <property type="match status" value="1"/>
</dbReference>